<feature type="compositionally biased region" description="Basic and acidic residues" evidence="1">
    <location>
        <begin position="100"/>
        <end position="110"/>
    </location>
</feature>
<accession>A0A8J3I7A0</accession>
<feature type="region of interest" description="Disordered" evidence="1">
    <location>
        <begin position="77"/>
        <end position="112"/>
    </location>
</feature>
<dbReference type="RefSeq" id="WP_220197626.1">
    <property type="nucleotide sequence ID" value="NZ_BNJF01000004.1"/>
</dbReference>
<dbReference type="Proteomes" id="UP000612362">
    <property type="component" value="Unassembled WGS sequence"/>
</dbReference>
<evidence type="ECO:0000256" key="2">
    <source>
        <dbReference type="SAM" id="Phobius"/>
    </source>
</evidence>
<protein>
    <recommendedName>
        <fullName evidence="3">DUF5679 domain-containing protein</fullName>
    </recommendedName>
</protein>
<comment type="caution">
    <text evidence="4">The sequence shown here is derived from an EMBL/GenBank/DDBJ whole genome shotgun (WGS) entry which is preliminary data.</text>
</comment>
<keyword evidence="5" id="KW-1185">Reference proteome</keyword>
<reference evidence="4" key="1">
    <citation type="submission" date="2020-10" db="EMBL/GenBank/DDBJ databases">
        <title>Taxonomic study of unclassified bacteria belonging to the class Ktedonobacteria.</title>
        <authorList>
            <person name="Yabe S."/>
            <person name="Wang C.M."/>
            <person name="Zheng Y."/>
            <person name="Sakai Y."/>
            <person name="Cavaletti L."/>
            <person name="Monciardini P."/>
            <person name="Donadio S."/>
        </authorList>
    </citation>
    <scope>NUCLEOTIDE SEQUENCE</scope>
    <source>
        <strain evidence="4">SOSP1-1</strain>
    </source>
</reference>
<proteinExistence type="predicted"/>
<dbReference type="AlphaFoldDB" id="A0A8J3I7A0"/>
<gene>
    <name evidence="4" type="ORF">KSX_65760</name>
</gene>
<keyword evidence="2" id="KW-0472">Membrane</keyword>
<evidence type="ECO:0000259" key="3">
    <source>
        <dbReference type="Pfam" id="PF18930"/>
    </source>
</evidence>
<feature type="transmembrane region" description="Helical" evidence="2">
    <location>
        <begin position="41"/>
        <end position="61"/>
    </location>
</feature>
<feature type="domain" description="DUF5679" evidence="3">
    <location>
        <begin position="201"/>
        <end position="240"/>
    </location>
</feature>
<dbReference type="InterPro" id="IPR044044">
    <property type="entry name" value="DUF5679"/>
</dbReference>
<organism evidence="4 5">
    <name type="scientific">Ktedonospora formicarum</name>
    <dbReference type="NCBI Taxonomy" id="2778364"/>
    <lineage>
        <taxon>Bacteria</taxon>
        <taxon>Bacillati</taxon>
        <taxon>Chloroflexota</taxon>
        <taxon>Ktedonobacteria</taxon>
        <taxon>Ktedonobacterales</taxon>
        <taxon>Ktedonobacteraceae</taxon>
        <taxon>Ktedonospora</taxon>
    </lineage>
</organism>
<feature type="transmembrane region" description="Helical" evidence="2">
    <location>
        <begin position="15"/>
        <end position="35"/>
    </location>
</feature>
<sequence length="262" mass="29192">MSKRQVISVDRRQRFWEFFIFGCVFIALFIFWLVIRAGLVISFITGVLAGICLAAAWYHWFWQARTGSTRILTTVSKQPEEPAENLARQEDAVSANPKATSEKAPQKETSAKTILTKAETLPQAASKESEPVLVIPSGGDKTFSEVIPLSNVTLVAPEPGQIPDDDDDDDDEELVPANHEHVEAIVASITKNTEKLHIEAYCVKCHVKRDMHNPRLVRLKNGHPALASRCPICASKLYRIISAKKNSEWMNLGEKNETPSTV</sequence>
<dbReference type="EMBL" id="BNJF01000004">
    <property type="protein sequence ID" value="GHO48413.1"/>
    <property type="molecule type" value="Genomic_DNA"/>
</dbReference>
<dbReference type="Pfam" id="PF18930">
    <property type="entry name" value="DUF5679"/>
    <property type="match status" value="1"/>
</dbReference>
<keyword evidence="2" id="KW-1133">Transmembrane helix</keyword>
<name>A0A8J3I7A0_9CHLR</name>
<evidence type="ECO:0000313" key="5">
    <source>
        <dbReference type="Proteomes" id="UP000612362"/>
    </source>
</evidence>
<keyword evidence="2" id="KW-0812">Transmembrane</keyword>
<evidence type="ECO:0000256" key="1">
    <source>
        <dbReference type="SAM" id="MobiDB-lite"/>
    </source>
</evidence>
<evidence type="ECO:0000313" key="4">
    <source>
        <dbReference type="EMBL" id="GHO48413.1"/>
    </source>
</evidence>